<evidence type="ECO:0000313" key="3">
    <source>
        <dbReference type="EMBL" id="GER56631.1"/>
    </source>
</evidence>
<dbReference type="OrthoDB" id="2014825at2759"/>
<keyword evidence="4" id="KW-1185">Reference proteome</keyword>
<evidence type="ECO:0000256" key="2">
    <source>
        <dbReference type="SAM" id="SignalP"/>
    </source>
</evidence>
<name>A0A5A7RHK9_STRAF</name>
<gene>
    <name evidence="3" type="ORF">STAS_34373</name>
</gene>
<evidence type="ECO:0000313" key="4">
    <source>
        <dbReference type="Proteomes" id="UP000325081"/>
    </source>
</evidence>
<comment type="caution">
    <text evidence="3">The sequence shown here is derived from an EMBL/GenBank/DDBJ whole genome shotgun (WGS) entry which is preliminary data.</text>
</comment>
<proteinExistence type="predicted"/>
<feature type="region of interest" description="Disordered" evidence="1">
    <location>
        <begin position="67"/>
        <end position="87"/>
    </location>
</feature>
<feature type="chain" id="PRO_5022678165" evidence="2">
    <location>
        <begin position="24"/>
        <end position="116"/>
    </location>
</feature>
<feature type="compositionally biased region" description="Polar residues" evidence="1">
    <location>
        <begin position="68"/>
        <end position="87"/>
    </location>
</feature>
<evidence type="ECO:0000256" key="1">
    <source>
        <dbReference type="SAM" id="MobiDB-lite"/>
    </source>
</evidence>
<reference evidence="4" key="1">
    <citation type="journal article" date="2019" name="Curr. Biol.">
        <title>Genome Sequence of Striga asiatica Provides Insight into the Evolution of Plant Parasitism.</title>
        <authorList>
            <person name="Yoshida S."/>
            <person name="Kim S."/>
            <person name="Wafula E.K."/>
            <person name="Tanskanen J."/>
            <person name="Kim Y.M."/>
            <person name="Honaas L."/>
            <person name="Yang Z."/>
            <person name="Spallek T."/>
            <person name="Conn C.E."/>
            <person name="Ichihashi Y."/>
            <person name="Cheong K."/>
            <person name="Cui S."/>
            <person name="Der J.P."/>
            <person name="Gundlach H."/>
            <person name="Jiao Y."/>
            <person name="Hori C."/>
            <person name="Ishida J.K."/>
            <person name="Kasahara H."/>
            <person name="Kiba T."/>
            <person name="Kim M.S."/>
            <person name="Koo N."/>
            <person name="Laohavisit A."/>
            <person name="Lee Y.H."/>
            <person name="Lumba S."/>
            <person name="McCourt P."/>
            <person name="Mortimer J.C."/>
            <person name="Mutuku J.M."/>
            <person name="Nomura T."/>
            <person name="Sasaki-Sekimoto Y."/>
            <person name="Seto Y."/>
            <person name="Wang Y."/>
            <person name="Wakatake T."/>
            <person name="Sakakibara H."/>
            <person name="Demura T."/>
            <person name="Yamaguchi S."/>
            <person name="Yoneyama K."/>
            <person name="Manabe R.I."/>
            <person name="Nelson D.C."/>
            <person name="Schulman A.H."/>
            <person name="Timko M.P."/>
            <person name="dePamphilis C.W."/>
            <person name="Choi D."/>
            <person name="Shirasu K."/>
        </authorList>
    </citation>
    <scope>NUCLEOTIDE SEQUENCE [LARGE SCALE GENOMIC DNA]</scope>
    <source>
        <strain evidence="4">cv. UVA1</strain>
    </source>
</reference>
<keyword evidence="2" id="KW-0732">Signal</keyword>
<accession>A0A5A7RHK9</accession>
<sequence>MCKPWLLSANFFTSLFHLDKLQGTSVGGPTLDQEIVNDGMRNGVQWSGLVCYSEPFGAGGPLAEALGQNPTSPHDSVNGTGTAVSSPSGVIQRTLFPQSDGSICNSLSELGLLRIK</sequence>
<dbReference type="EMBL" id="BKCP01012737">
    <property type="protein sequence ID" value="GER56631.1"/>
    <property type="molecule type" value="Genomic_DNA"/>
</dbReference>
<dbReference type="GO" id="GO:0016874">
    <property type="term" value="F:ligase activity"/>
    <property type="evidence" value="ECO:0007669"/>
    <property type="project" value="UniProtKB-KW"/>
</dbReference>
<protein>
    <submittedName>
        <fullName evidence="3">Long-chain-fatty-acid CoA ligase</fullName>
    </submittedName>
</protein>
<dbReference type="AlphaFoldDB" id="A0A5A7RHK9"/>
<feature type="signal peptide" evidence="2">
    <location>
        <begin position="1"/>
        <end position="23"/>
    </location>
</feature>
<organism evidence="3 4">
    <name type="scientific">Striga asiatica</name>
    <name type="common">Asiatic witchweed</name>
    <name type="synonym">Buchnera asiatica</name>
    <dbReference type="NCBI Taxonomy" id="4170"/>
    <lineage>
        <taxon>Eukaryota</taxon>
        <taxon>Viridiplantae</taxon>
        <taxon>Streptophyta</taxon>
        <taxon>Embryophyta</taxon>
        <taxon>Tracheophyta</taxon>
        <taxon>Spermatophyta</taxon>
        <taxon>Magnoliopsida</taxon>
        <taxon>eudicotyledons</taxon>
        <taxon>Gunneridae</taxon>
        <taxon>Pentapetalae</taxon>
        <taxon>asterids</taxon>
        <taxon>lamiids</taxon>
        <taxon>Lamiales</taxon>
        <taxon>Orobanchaceae</taxon>
        <taxon>Buchnereae</taxon>
        <taxon>Striga</taxon>
    </lineage>
</organism>
<dbReference type="Proteomes" id="UP000325081">
    <property type="component" value="Unassembled WGS sequence"/>
</dbReference>
<keyword evidence="3" id="KW-0436">Ligase</keyword>